<dbReference type="Proteomes" id="UP001321473">
    <property type="component" value="Unassembled WGS sequence"/>
</dbReference>
<dbReference type="PANTHER" id="PTHR42861">
    <property type="entry name" value="CALCIUM-TRANSPORTING ATPASE"/>
    <property type="match status" value="1"/>
</dbReference>
<sequence>MKTTYEKLPTEVHHQGSPTRQNTHHGHSEAGGGSASDSDNDAEALPLAHGAAEGMHTEEACQLPFEVVAERLGTDLRRGLSWNEAHRRLLTVGANEFEVRQEEPLCKKYLDQFKNPLIVLLLASAVVSVCMQQFDDAFSITAVSE</sequence>
<dbReference type="GO" id="GO:0005388">
    <property type="term" value="F:P-type calcium transporter activity"/>
    <property type="evidence" value="ECO:0007669"/>
    <property type="project" value="UniProtKB-EC"/>
</dbReference>
<feature type="domain" description="Cation-transporting P-type ATPase N-terminal" evidence="2">
    <location>
        <begin position="59"/>
        <end position="133"/>
    </location>
</feature>
<feature type="compositionally biased region" description="Basic and acidic residues" evidence="1">
    <location>
        <begin position="1"/>
        <end position="14"/>
    </location>
</feature>
<comment type="caution">
    <text evidence="3">The sequence shown here is derived from an EMBL/GenBank/DDBJ whole genome shotgun (WGS) entry which is preliminary data.</text>
</comment>
<proteinExistence type="predicted"/>
<organism evidence="3 4">
    <name type="scientific">Amblyomma americanum</name>
    <name type="common">Lone star tick</name>
    <dbReference type="NCBI Taxonomy" id="6943"/>
    <lineage>
        <taxon>Eukaryota</taxon>
        <taxon>Metazoa</taxon>
        <taxon>Ecdysozoa</taxon>
        <taxon>Arthropoda</taxon>
        <taxon>Chelicerata</taxon>
        <taxon>Arachnida</taxon>
        <taxon>Acari</taxon>
        <taxon>Parasitiformes</taxon>
        <taxon>Ixodida</taxon>
        <taxon>Ixodoidea</taxon>
        <taxon>Ixodidae</taxon>
        <taxon>Amblyomminae</taxon>
        <taxon>Amblyomma</taxon>
    </lineage>
</organism>
<reference evidence="3 4" key="1">
    <citation type="journal article" date="2023" name="Arcadia Sci">
        <title>De novo assembly of a long-read Amblyomma americanum tick genome.</title>
        <authorList>
            <person name="Chou S."/>
            <person name="Poskanzer K.E."/>
            <person name="Rollins M."/>
            <person name="Thuy-Boun P.S."/>
        </authorList>
    </citation>
    <scope>NUCLEOTIDE SEQUENCE [LARGE SCALE GENOMIC DNA]</scope>
    <source>
        <strain evidence="3">F_SG_1</strain>
        <tissue evidence="3">Salivary glands</tissue>
    </source>
</reference>
<dbReference type="EMBL" id="JARKHS020002048">
    <property type="protein sequence ID" value="KAK8787170.1"/>
    <property type="molecule type" value="Genomic_DNA"/>
</dbReference>
<dbReference type="Gene3D" id="2.70.150.10">
    <property type="entry name" value="Calcium-transporting ATPase, cytoplasmic transduction domain A"/>
    <property type="match status" value="1"/>
</dbReference>
<dbReference type="Pfam" id="PF00690">
    <property type="entry name" value="Cation_ATPase_N"/>
    <property type="match status" value="1"/>
</dbReference>
<dbReference type="SUPFAM" id="SSF81665">
    <property type="entry name" value="Calcium ATPase, transmembrane domain M"/>
    <property type="match status" value="1"/>
</dbReference>
<evidence type="ECO:0000313" key="4">
    <source>
        <dbReference type="Proteomes" id="UP001321473"/>
    </source>
</evidence>
<protein>
    <recommendedName>
        <fullName evidence="2">Cation-transporting P-type ATPase N-terminal domain-containing protein</fullName>
    </recommendedName>
</protein>
<dbReference type="InterPro" id="IPR004014">
    <property type="entry name" value="ATPase_P-typ_cation-transptr_N"/>
</dbReference>
<name>A0AAQ4FJ22_AMBAM</name>
<evidence type="ECO:0000259" key="2">
    <source>
        <dbReference type="SMART" id="SM00831"/>
    </source>
</evidence>
<feature type="region of interest" description="Disordered" evidence="1">
    <location>
        <begin position="1"/>
        <end position="43"/>
    </location>
</feature>
<accession>A0AAQ4FJ22</accession>
<keyword evidence="4" id="KW-1185">Reference proteome</keyword>
<evidence type="ECO:0000256" key="1">
    <source>
        <dbReference type="SAM" id="MobiDB-lite"/>
    </source>
</evidence>
<evidence type="ECO:0000313" key="3">
    <source>
        <dbReference type="EMBL" id="KAK8787170.1"/>
    </source>
</evidence>
<dbReference type="AlphaFoldDB" id="A0AAQ4FJ22"/>
<dbReference type="InterPro" id="IPR023298">
    <property type="entry name" value="ATPase_P-typ_TM_dom_sf"/>
</dbReference>
<dbReference type="Gene3D" id="1.20.1110.10">
    <property type="entry name" value="Calcium-transporting ATPase, transmembrane domain"/>
    <property type="match status" value="1"/>
</dbReference>
<dbReference type="SMART" id="SM00831">
    <property type="entry name" value="Cation_ATPase_N"/>
    <property type="match status" value="1"/>
</dbReference>
<gene>
    <name evidence="3" type="ORF">V5799_023059</name>
</gene>